<dbReference type="InterPro" id="IPR002048">
    <property type="entry name" value="EF_hand_dom"/>
</dbReference>
<organism evidence="4 5">
    <name type="scientific">Tritrichomonas musculus</name>
    <dbReference type="NCBI Taxonomy" id="1915356"/>
    <lineage>
        <taxon>Eukaryota</taxon>
        <taxon>Metamonada</taxon>
        <taxon>Parabasalia</taxon>
        <taxon>Tritrichomonadida</taxon>
        <taxon>Tritrichomonadidae</taxon>
        <taxon>Tritrichomonas</taxon>
    </lineage>
</organism>
<keyword evidence="1" id="KW-0106">Calcium</keyword>
<evidence type="ECO:0000256" key="2">
    <source>
        <dbReference type="SAM" id="MobiDB-lite"/>
    </source>
</evidence>
<dbReference type="SUPFAM" id="SSF47473">
    <property type="entry name" value="EF-hand"/>
    <property type="match status" value="2"/>
</dbReference>
<evidence type="ECO:0000313" key="4">
    <source>
        <dbReference type="EMBL" id="KAK8870302.1"/>
    </source>
</evidence>
<feature type="domain" description="EF-hand" evidence="3">
    <location>
        <begin position="338"/>
        <end position="365"/>
    </location>
</feature>
<protein>
    <recommendedName>
        <fullName evidence="3">EF-hand domain-containing protein</fullName>
    </recommendedName>
</protein>
<proteinExistence type="predicted"/>
<feature type="domain" description="EF-hand" evidence="3">
    <location>
        <begin position="23"/>
        <end position="58"/>
    </location>
</feature>
<keyword evidence="5" id="KW-1185">Reference proteome</keyword>
<name>A0ABR2IY81_9EUKA</name>
<comment type="caution">
    <text evidence="4">The sequence shown here is derived from an EMBL/GenBank/DDBJ whole genome shotgun (WGS) entry which is preliminary data.</text>
</comment>
<sequence length="425" mass="47634">MIKSGIESLASSADSIDTSDESINYAKMIETFRRYDKKCCGYLTKSQYKKFLHDMKIYQTEEFEEITFRAFVFETKPQISDGDEIPKLKSKFKSSNMKNSNDANEDGLSFLQCSSPLGITFEMARVICEAFGSKSVKSTPQASKSRVSCRSSNASVQSQKLDISASLGSNQASKSRESRRSSHVSVQSQKLDISASLDSNQASKSRESRRSSNVSVQSQKLDLSASLEDNQQRESENSQNSNNKKENFNNNISLKESETGSERSNGLYNNSNTASDSQLQSSLNTTSNGDELLKFERFSSAPTPKTALTNEFIPLSKKLMKPKTEKNGFKTKICSLILFRGVDTDRDGKIDFNEFTSIAKIVDPYLTEQDIINLFESCSPDQDRHLVTYPNVSKQLFDVFVWTNEDPYQQNLVNCAPTSRICILI</sequence>
<dbReference type="PROSITE" id="PS50222">
    <property type="entry name" value="EF_HAND_2"/>
    <property type="match status" value="2"/>
</dbReference>
<feature type="compositionally biased region" description="Low complexity" evidence="2">
    <location>
        <begin position="211"/>
        <end position="220"/>
    </location>
</feature>
<dbReference type="Gene3D" id="1.10.238.10">
    <property type="entry name" value="EF-hand"/>
    <property type="match status" value="1"/>
</dbReference>
<reference evidence="4 5" key="1">
    <citation type="submission" date="2024-04" db="EMBL/GenBank/DDBJ databases">
        <title>Tritrichomonas musculus Genome.</title>
        <authorList>
            <person name="Alves-Ferreira E."/>
            <person name="Grigg M."/>
            <person name="Lorenzi H."/>
            <person name="Galac M."/>
        </authorList>
    </citation>
    <scope>NUCLEOTIDE SEQUENCE [LARGE SCALE GENOMIC DNA]</scope>
    <source>
        <strain evidence="4 5">EAF2021</strain>
    </source>
</reference>
<dbReference type="InterPro" id="IPR011992">
    <property type="entry name" value="EF-hand-dom_pair"/>
</dbReference>
<feature type="compositionally biased region" description="Polar residues" evidence="2">
    <location>
        <begin position="262"/>
        <end position="286"/>
    </location>
</feature>
<accession>A0ABR2IY81</accession>
<evidence type="ECO:0000256" key="1">
    <source>
        <dbReference type="ARBA" id="ARBA00022837"/>
    </source>
</evidence>
<feature type="region of interest" description="Disordered" evidence="2">
    <location>
        <begin position="160"/>
        <end position="286"/>
    </location>
</feature>
<dbReference type="InterPro" id="IPR018247">
    <property type="entry name" value="EF_Hand_1_Ca_BS"/>
</dbReference>
<evidence type="ECO:0000259" key="3">
    <source>
        <dbReference type="PROSITE" id="PS50222"/>
    </source>
</evidence>
<dbReference type="PROSITE" id="PS00018">
    <property type="entry name" value="EF_HAND_1"/>
    <property type="match status" value="1"/>
</dbReference>
<gene>
    <name evidence="4" type="ORF">M9Y10_008180</name>
</gene>
<dbReference type="EMBL" id="JAPFFF010000014">
    <property type="protein sequence ID" value="KAK8870302.1"/>
    <property type="molecule type" value="Genomic_DNA"/>
</dbReference>
<evidence type="ECO:0000313" key="5">
    <source>
        <dbReference type="Proteomes" id="UP001470230"/>
    </source>
</evidence>
<dbReference type="Proteomes" id="UP001470230">
    <property type="component" value="Unassembled WGS sequence"/>
</dbReference>
<feature type="compositionally biased region" description="Polar residues" evidence="2">
    <location>
        <begin position="160"/>
        <end position="172"/>
    </location>
</feature>